<accession>A0AAE1D4W8</accession>
<proteinExistence type="predicted"/>
<dbReference type="Proteomes" id="UP001283361">
    <property type="component" value="Unassembled WGS sequence"/>
</dbReference>
<comment type="caution">
    <text evidence="1">The sequence shown here is derived from an EMBL/GenBank/DDBJ whole genome shotgun (WGS) entry which is preliminary data.</text>
</comment>
<reference evidence="1" key="1">
    <citation type="journal article" date="2023" name="G3 (Bethesda)">
        <title>A reference genome for the long-term kleptoplast-retaining sea slug Elysia crispata morphotype clarki.</title>
        <authorList>
            <person name="Eastman K.E."/>
            <person name="Pendleton A.L."/>
            <person name="Shaikh M.A."/>
            <person name="Suttiyut T."/>
            <person name="Ogas R."/>
            <person name="Tomko P."/>
            <person name="Gavelis G."/>
            <person name="Widhalm J.R."/>
            <person name="Wisecaver J.H."/>
        </authorList>
    </citation>
    <scope>NUCLEOTIDE SEQUENCE</scope>
    <source>
        <strain evidence="1">ECLA1</strain>
    </source>
</reference>
<dbReference type="AlphaFoldDB" id="A0AAE1D4W8"/>
<dbReference type="EMBL" id="JAWDGP010005441">
    <property type="protein sequence ID" value="KAK3756930.1"/>
    <property type="molecule type" value="Genomic_DNA"/>
</dbReference>
<sequence length="142" mass="15613">MVGSEEASCQSILVRQIDSSQTRPPIIARRSILSHKTYRNGSLETEAEVIWVASRVASSGSVNRALDWQYGGIEWNLGLGYLVRHHFVVSYTSVSALLNILLSTNFHNGCRISHNTSVLPPVRAVASTDLISEPHPDCRNLG</sequence>
<protein>
    <submittedName>
        <fullName evidence="1">Uncharacterized protein</fullName>
    </submittedName>
</protein>
<organism evidence="1 2">
    <name type="scientific">Elysia crispata</name>
    <name type="common">lettuce slug</name>
    <dbReference type="NCBI Taxonomy" id="231223"/>
    <lineage>
        <taxon>Eukaryota</taxon>
        <taxon>Metazoa</taxon>
        <taxon>Spiralia</taxon>
        <taxon>Lophotrochozoa</taxon>
        <taxon>Mollusca</taxon>
        <taxon>Gastropoda</taxon>
        <taxon>Heterobranchia</taxon>
        <taxon>Euthyneura</taxon>
        <taxon>Panpulmonata</taxon>
        <taxon>Sacoglossa</taxon>
        <taxon>Placobranchoidea</taxon>
        <taxon>Plakobranchidae</taxon>
        <taxon>Elysia</taxon>
    </lineage>
</organism>
<gene>
    <name evidence="1" type="ORF">RRG08_007706</name>
</gene>
<evidence type="ECO:0000313" key="1">
    <source>
        <dbReference type="EMBL" id="KAK3756930.1"/>
    </source>
</evidence>
<evidence type="ECO:0000313" key="2">
    <source>
        <dbReference type="Proteomes" id="UP001283361"/>
    </source>
</evidence>
<name>A0AAE1D4W8_9GAST</name>
<keyword evidence="2" id="KW-1185">Reference proteome</keyword>